<organism evidence="10 11">
    <name type="scientific">Pontibacter akesuensis</name>
    <dbReference type="NCBI Taxonomy" id="388950"/>
    <lineage>
        <taxon>Bacteria</taxon>
        <taxon>Pseudomonadati</taxon>
        <taxon>Bacteroidota</taxon>
        <taxon>Cytophagia</taxon>
        <taxon>Cytophagales</taxon>
        <taxon>Hymenobacteraceae</taxon>
        <taxon>Pontibacter</taxon>
    </lineage>
</organism>
<dbReference type="STRING" id="388950.GCA_001611675_00793"/>
<evidence type="ECO:0000256" key="2">
    <source>
        <dbReference type="ARBA" id="ARBA00007613"/>
    </source>
</evidence>
<evidence type="ECO:0000256" key="9">
    <source>
        <dbReference type="SAM" id="SignalP"/>
    </source>
</evidence>
<dbReference type="GO" id="GO:0009279">
    <property type="term" value="C:cell outer membrane"/>
    <property type="evidence" value="ECO:0007669"/>
    <property type="project" value="UniProtKB-SubCell"/>
</dbReference>
<evidence type="ECO:0000256" key="1">
    <source>
        <dbReference type="ARBA" id="ARBA00004442"/>
    </source>
</evidence>
<keyword evidence="5" id="KW-0812">Transmembrane</keyword>
<reference evidence="11" key="1">
    <citation type="submission" date="2016-10" db="EMBL/GenBank/DDBJ databases">
        <authorList>
            <person name="Varghese N."/>
        </authorList>
    </citation>
    <scope>NUCLEOTIDE SEQUENCE [LARGE SCALE GENOMIC DNA]</scope>
    <source>
        <strain evidence="11">DSM 18820</strain>
    </source>
</reference>
<evidence type="ECO:0000256" key="6">
    <source>
        <dbReference type="ARBA" id="ARBA00023136"/>
    </source>
</evidence>
<accession>A0A1I7JZ77</accession>
<dbReference type="Gene3D" id="1.20.1600.10">
    <property type="entry name" value="Outer membrane efflux proteins (OEP)"/>
    <property type="match status" value="1"/>
</dbReference>
<dbReference type="Proteomes" id="UP000182491">
    <property type="component" value="Unassembled WGS sequence"/>
</dbReference>
<keyword evidence="6" id="KW-0472">Membrane</keyword>
<evidence type="ECO:0000256" key="7">
    <source>
        <dbReference type="ARBA" id="ARBA00023237"/>
    </source>
</evidence>
<dbReference type="AlphaFoldDB" id="A0A1I7JZ77"/>
<comment type="similarity">
    <text evidence="2">Belongs to the outer membrane factor (OMF) (TC 1.B.17) family.</text>
</comment>
<evidence type="ECO:0000256" key="4">
    <source>
        <dbReference type="ARBA" id="ARBA00022452"/>
    </source>
</evidence>
<proteinExistence type="inferred from homology"/>
<dbReference type="Pfam" id="PF02321">
    <property type="entry name" value="OEP"/>
    <property type="match status" value="2"/>
</dbReference>
<feature type="coiled-coil region" evidence="8">
    <location>
        <begin position="161"/>
        <end position="226"/>
    </location>
</feature>
<evidence type="ECO:0000256" key="5">
    <source>
        <dbReference type="ARBA" id="ARBA00022692"/>
    </source>
</evidence>
<keyword evidence="11" id="KW-1185">Reference proteome</keyword>
<gene>
    <name evidence="10" type="ORF">SAMN04487941_3212</name>
</gene>
<dbReference type="GO" id="GO:0015288">
    <property type="term" value="F:porin activity"/>
    <property type="evidence" value="ECO:0007669"/>
    <property type="project" value="TreeGrafter"/>
</dbReference>
<dbReference type="EMBL" id="FPCA01000004">
    <property type="protein sequence ID" value="SFU90462.1"/>
    <property type="molecule type" value="Genomic_DNA"/>
</dbReference>
<dbReference type="GO" id="GO:0015562">
    <property type="term" value="F:efflux transmembrane transporter activity"/>
    <property type="evidence" value="ECO:0007669"/>
    <property type="project" value="InterPro"/>
</dbReference>
<feature type="chain" id="PRO_5010275130" evidence="9">
    <location>
        <begin position="25"/>
        <end position="444"/>
    </location>
</feature>
<dbReference type="OrthoDB" id="9771205at2"/>
<comment type="subcellular location">
    <subcellularLocation>
        <location evidence="1">Cell outer membrane</location>
    </subcellularLocation>
</comment>
<dbReference type="InterPro" id="IPR003423">
    <property type="entry name" value="OMP_efflux"/>
</dbReference>
<dbReference type="SUPFAM" id="SSF56954">
    <property type="entry name" value="Outer membrane efflux proteins (OEP)"/>
    <property type="match status" value="1"/>
</dbReference>
<evidence type="ECO:0000256" key="8">
    <source>
        <dbReference type="SAM" id="Coils"/>
    </source>
</evidence>
<dbReference type="GO" id="GO:1990281">
    <property type="term" value="C:efflux pump complex"/>
    <property type="evidence" value="ECO:0007669"/>
    <property type="project" value="TreeGrafter"/>
</dbReference>
<keyword evidence="7" id="KW-0998">Cell outer membrane</keyword>
<sequence>MFKFKKAAILVFSVVLLLPHLAQSQDLLTLEEAIRIALQHNYDIRIADTQDEIASNNATRGNAGFYPTITGRAGRDFSDNKTRNQFENEPAREIDNLRNNSTNASVQLAWTVFDGGRMFIAHNRLLALEKSGQLLTKATVENTVADISDAYYEVVRQARLIDALEEAIEISQQRVTITQEQVNVGVSAKVEVLRAQVDLNADQSELLRQQEALQNAKINLNQLLGRNPTIGFVSTDTIIVDKQLEYQVANANLIEANPSLQRLQLERDIAQFDLRAARALRLPTIGVTGGYGYNQSLQDPVIFGNTVGTNESQRQGFNYGLSLSLPIFNGFNINRQVQNSRIGIETTQLQYAQEQNRLESELARAYSQYTNRLKLLALEEANLKLADENANIALERYRLGLLTAIELREAQRNQLIATNRLINIQYEAKAAEVEIKRLTSELLQ</sequence>
<dbReference type="RefSeq" id="WP_068836965.1">
    <property type="nucleotide sequence ID" value="NZ_BMXC01000004.1"/>
</dbReference>
<dbReference type="InterPro" id="IPR051906">
    <property type="entry name" value="TolC-like"/>
</dbReference>
<keyword evidence="8" id="KW-0175">Coiled coil</keyword>
<keyword evidence="3" id="KW-0813">Transport</keyword>
<evidence type="ECO:0000256" key="3">
    <source>
        <dbReference type="ARBA" id="ARBA00022448"/>
    </source>
</evidence>
<dbReference type="PANTHER" id="PTHR30026:SF20">
    <property type="entry name" value="OUTER MEMBRANE PROTEIN TOLC"/>
    <property type="match status" value="1"/>
</dbReference>
<name>A0A1I7JZ77_9BACT</name>
<dbReference type="PANTHER" id="PTHR30026">
    <property type="entry name" value="OUTER MEMBRANE PROTEIN TOLC"/>
    <property type="match status" value="1"/>
</dbReference>
<protein>
    <submittedName>
        <fullName evidence="10">Outer membrane protein TolC</fullName>
    </submittedName>
</protein>
<keyword evidence="4" id="KW-1134">Transmembrane beta strand</keyword>
<evidence type="ECO:0000313" key="11">
    <source>
        <dbReference type="Proteomes" id="UP000182491"/>
    </source>
</evidence>
<feature type="signal peptide" evidence="9">
    <location>
        <begin position="1"/>
        <end position="24"/>
    </location>
</feature>
<keyword evidence="9" id="KW-0732">Signal</keyword>
<evidence type="ECO:0000313" key="10">
    <source>
        <dbReference type="EMBL" id="SFU90462.1"/>
    </source>
</evidence>